<gene>
    <name evidence="2" type="ORF">CHS0354_040789</name>
</gene>
<evidence type="ECO:0000256" key="1">
    <source>
        <dbReference type="SAM" id="Phobius"/>
    </source>
</evidence>
<organism evidence="2 3">
    <name type="scientific">Potamilus streckersoni</name>
    <dbReference type="NCBI Taxonomy" id="2493646"/>
    <lineage>
        <taxon>Eukaryota</taxon>
        <taxon>Metazoa</taxon>
        <taxon>Spiralia</taxon>
        <taxon>Lophotrochozoa</taxon>
        <taxon>Mollusca</taxon>
        <taxon>Bivalvia</taxon>
        <taxon>Autobranchia</taxon>
        <taxon>Heteroconchia</taxon>
        <taxon>Palaeoheterodonta</taxon>
        <taxon>Unionida</taxon>
        <taxon>Unionoidea</taxon>
        <taxon>Unionidae</taxon>
        <taxon>Ambleminae</taxon>
        <taxon>Lampsilini</taxon>
        <taxon>Potamilus</taxon>
    </lineage>
</organism>
<feature type="transmembrane region" description="Helical" evidence="1">
    <location>
        <begin position="35"/>
        <end position="56"/>
    </location>
</feature>
<comment type="caution">
    <text evidence="2">The sequence shown here is derived from an EMBL/GenBank/DDBJ whole genome shotgun (WGS) entry which is preliminary data.</text>
</comment>
<evidence type="ECO:0000313" key="2">
    <source>
        <dbReference type="EMBL" id="KAK3594031.1"/>
    </source>
</evidence>
<name>A0AAE0VXR5_9BIVA</name>
<keyword evidence="1" id="KW-1133">Transmembrane helix</keyword>
<reference evidence="2" key="2">
    <citation type="journal article" date="2021" name="Genome Biol. Evol.">
        <title>Developing a high-quality reference genome for a parasitic bivalve with doubly uniparental inheritance (Bivalvia: Unionida).</title>
        <authorList>
            <person name="Smith C.H."/>
        </authorList>
    </citation>
    <scope>NUCLEOTIDE SEQUENCE</scope>
    <source>
        <strain evidence="2">CHS0354</strain>
        <tissue evidence="2">Mantle</tissue>
    </source>
</reference>
<dbReference type="PANTHER" id="PTHR21324">
    <property type="entry name" value="FASTING-INDUCIBLE INTEGRAL MEMBRANE PROTEIN TM6P1-RELATED"/>
    <property type="match status" value="1"/>
</dbReference>
<dbReference type="EMBL" id="JAEAOA010002342">
    <property type="protein sequence ID" value="KAK3594031.1"/>
    <property type="molecule type" value="Genomic_DNA"/>
</dbReference>
<protein>
    <submittedName>
        <fullName evidence="2">Uncharacterized protein</fullName>
    </submittedName>
</protein>
<sequence>MKLICQSRRSVVMYTRYKQIEKFYRGSSRKNLMRANTISFVLGMTACLGVSIVGNFQGYIEHLVSTISEWAAALLTAIFIATFTGEFRKFRLKAPEIIYSEIHEKSNKKMHVSAISGPKVLDCDSHEELDKDMNISAITGPKVLDSDIDKESN</sequence>
<proteinExistence type="predicted"/>
<reference evidence="2" key="1">
    <citation type="journal article" date="2021" name="Genome Biol. Evol.">
        <title>A High-Quality Reference Genome for a Parasitic Bivalve with Doubly Uniparental Inheritance (Bivalvia: Unionida).</title>
        <authorList>
            <person name="Smith C.H."/>
        </authorList>
    </citation>
    <scope>NUCLEOTIDE SEQUENCE</scope>
    <source>
        <strain evidence="2">CHS0354</strain>
    </source>
</reference>
<evidence type="ECO:0000313" key="3">
    <source>
        <dbReference type="Proteomes" id="UP001195483"/>
    </source>
</evidence>
<keyword evidence="3" id="KW-1185">Reference proteome</keyword>
<keyword evidence="1" id="KW-0472">Membrane</keyword>
<reference evidence="2" key="3">
    <citation type="submission" date="2023-05" db="EMBL/GenBank/DDBJ databases">
        <authorList>
            <person name="Smith C.H."/>
        </authorList>
    </citation>
    <scope>NUCLEOTIDE SEQUENCE</scope>
    <source>
        <strain evidence="2">CHS0354</strain>
        <tissue evidence="2">Mantle</tissue>
    </source>
</reference>
<dbReference type="InterPro" id="IPR050911">
    <property type="entry name" value="DRAM/TMEM150_Autophagy_Mod"/>
</dbReference>
<dbReference type="AlphaFoldDB" id="A0AAE0VXR5"/>
<dbReference type="PANTHER" id="PTHR21324:SF2">
    <property type="entry name" value="EG:22E5.9 PROTEIN"/>
    <property type="match status" value="1"/>
</dbReference>
<accession>A0AAE0VXR5</accession>
<feature type="transmembrane region" description="Helical" evidence="1">
    <location>
        <begin position="62"/>
        <end position="83"/>
    </location>
</feature>
<keyword evidence="1" id="KW-0812">Transmembrane</keyword>
<dbReference type="Proteomes" id="UP001195483">
    <property type="component" value="Unassembled WGS sequence"/>
</dbReference>